<organism evidence="1 2">
    <name type="scientific">Cronartium quercuum f. sp. fusiforme G11</name>
    <dbReference type="NCBI Taxonomy" id="708437"/>
    <lineage>
        <taxon>Eukaryota</taxon>
        <taxon>Fungi</taxon>
        <taxon>Dikarya</taxon>
        <taxon>Basidiomycota</taxon>
        <taxon>Pucciniomycotina</taxon>
        <taxon>Pucciniomycetes</taxon>
        <taxon>Pucciniales</taxon>
        <taxon>Coleosporiaceae</taxon>
        <taxon>Cronartium</taxon>
    </lineage>
</organism>
<dbReference type="PANTHER" id="PTHR46579">
    <property type="entry name" value="F5/8 TYPE C DOMAIN-CONTAINING PROTEIN-RELATED"/>
    <property type="match status" value="1"/>
</dbReference>
<proteinExistence type="predicted"/>
<evidence type="ECO:0000313" key="1">
    <source>
        <dbReference type="EMBL" id="KAG0140672.1"/>
    </source>
</evidence>
<dbReference type="AlphaFoldDB" id="A0A9P6NAD2"/>
<feature type="non-terminal residue" evidence="1">
    <location>
        <position position="110"/>
    </location>
</feature>
<dbReference type="PANTHER" id="PTHR46579:SF2">
    <property type="entry name" value="C2H2-TYPE DOMAIN-CONTAINING PROTEIN"/>
    <property type="match status" value="1"/>
</dbReference>
<dbReference type="OrthoDB" id="2506909at2759"/>
<dbReference type="EMBL" id="MU167428">
    <property type="protein sequence ID" value="KAG0140672.1"/>
    <property type="molecule type" value="Genomic_DNA"/>
</dbReference>
<feature type="non-terminal residue" evidence="1">
    <location>
        <position position="1"/>
    </location>
</feature>
<accession>A0A9P6NAD2</accession>
<comment type="caution">
    <text evidence="1">The sequence shown here is derived from an EMBL/GenBank/DDBJ whole genome shotgun (WGS) entry which is preliminary data.</text>
</comment>
<reference evidence="1" key="1">
    <citation type="submission" date="2013-11" db="EMBL/GenBank/DDBJ databases">
        <title>Genome sequence of the fusiform rust pathogen reveals effectors for host alternation and coevolution with pine.</title>
        <authorList>
            <consortium name="DOE Joint Genome Institute"/>
            <person name="Smith K."/>
            <person name="Pendleton A."/>
            <person name="Kubisiak T."/>
            <person name="Anderson C."/>
            <person name="Salamov A."/>
            <person name="Aerts A."/>
            <person name="Riley R."/>
            <person name="Clum A."/>
            <person name="Lindquist E."/>
            <person name="Ence D."/>
            <person name="Campbell M."/>
            <person name="Kronenberg Z."/>
            <person name="Feau N."/>
            <person name="Dhillon B."/>
            <person name="Hamelin R."/>
            <person name="Burleigh J."/>
            <person name="Smith J."/>
            <person name="Yandell M."/>
            <person name="Nelson C."/>
            <person name="Grigoriev I."/>
            <person name="Davis J."/>
        </authorList>
    </citation>
    <scope>NUCLEOTIDE SEQUENCE</scope>
    <source>
        <strain evidence="1">G11</strain>
    </source>
</reference>
<dbReference type="Proteomes" id="UP000886653">
    <property type="component" value="Unassembled WGS sequence"/>
</dbReference>
<gene>
    <name evidence="1" type="ORF">CROQUDRAFT_27178</name>
</gene>
<evidence type="ECO:0000313" key="2">
    <source>
        <dbReference type="Proteomes" id="UP000886653"/>
    </source>
</evidence>
<name>A0A9P6NAD2_9BASI</name>
<sequence>ALITAVCDLPAIRKLIGYASHRAKMFCSFCYLPHSQNHDLNFTTWRSRTIEGHKAESDAWRSATTHAQRDQLLKAYGVRWSILNELSYWDPTMFTVVKPMHLLSGMLSWH</sequence>
<keyword evidence="2" id="KW-1185">Reference proteome</keyword>
<protein>
    <submittedName>
        <fullName evidence="1">Uncharacterized protein</fullName>
    </submittedName>
</protein>